<keyword evidence="2" id="KW-1185">Reference proteome</keyword>
<dbReference type="Proteomes" id="UP000041254">
    <property type="component" value="Unassembled WGS sequence"/>
</dbReference>
<evidence type="ECO:0000313" key="2">
    <source>
        <dbReference type="Proteomes" id="UP000041254"/>
    </source>
</evidence>
<dbReference type="AlphaFoldDB" id="A0A0G4F6H3"/>
<dbReference type="VEuPathDB" id="CryptoDB:Vbra_8873"/>
<gene>
    <name evidence="1" type="ORF">Vbra_8873</name>
</gene>
<accession>A0A0G4F6H3</accession>
<proteinExistence type="predicted"/>
<protein>
    <recommendedName>
        <fullName evidence="3">TLDc domain-containing protein</fullName>
    </recommendedName>
</protein>
<name>A0A0G4F6H3_VITBC</name>
<evidence type="ECO:0008006" key="3">
    <source>
        <dbReference type="Google" id="ProtNLM"/>
    </source>
</evidence>
<organism evidence="1 2">
    <name type="scientific">Vitrella brassicaformis (strain CCMP3155)</name>
    <dbReference type="NCBI Taxonomy" id="1169540"/>
    <lineage>
        <taxon>Eukaryota</taxon>
        <taxon>Sar</taxon>
        <taxon>Alveolata</taxon>
        <taxon>Colpodellida</taxon>
        <taxon>Vitrellaceae</taxon>
        <taxon>Vitrella</taxon>
    </lineage>
</organism>
<dbReference type="InParanoid" id="A0A0G4F6H3"/>
<sequence length="469" mass="50795">MLLRRSGFVRGGLAALHGPPLIPSHSLPFGVGASSPVLLTRESLKQTGVRCFASGPAADTNTAQQVGSYAAHVSAGIASRERTTLADSITSLRRKIKALDAKLTTTTAEMGQIHEALGALRDSVQSLHALRDKQPEDHSGALDQLETTVTALKQKVQANDMDIKQMGHNHEMQIGQMREDLDTLRDCMYSSLEKQPDDQREVLEQLKMAVSALQLKVQENEAATKEELATVQRLKGIAASTERLLDDAWVSGCVALYSAVVLGIAGFLGQLSQSQKTKAPTQGASSGFRPSDVASTAQLLDLLALTGKTVKEIRHLYNSTEHGSDYYTFLQRVESASNLLLLIRSGPFAFAYFIDGTIPFPHPATRLTVGRPLRVFSVSGHGKKPTEFSGQGPAEVVLVGKKLRQGHRIKIDHKGFLALGAFGSPDIRECCQLIYRDSLPKGYCSAMCGGKHYFTADVVEAFTLVERGK</sequence>
<reference evidence="1 2" key="1">
    <citation type="submission" date="2014-11" db="EMBL/GenBank/DDBJ databases">
        <authorList>
            <person name="Zhu J."/>
            <person name="Qi W."/>
            <person name="Song R."/>
        </authorList>
    </citation>
    <scope>NUCLEOTIDE SEQUENCE [LARGE SCALE GENOMIC DNA]</scope>
</reference>
<dbReference type="PhylomeDB" id="A0A0G4F6H3"/>
<dbReference type="EMBL" id="CDMY01000382">
    <property type="protein sequence ID" value="CEM08013.1"/>
    <property type="molecule type" value="Genomic_DNA"/>
</dbReference>
<evidence type="ECO:0000313" key="1">
    <source>
        <dbReference type="EMBL" id="CEM08013.1"/>
    </source>
</evidence>